<dbReference type="GeneID" id="108275473"/>
<accession>A0A2D0SGG6</accession>
<evidence type="ECO:0000256" key="1">
    <source>
        <dbReference type="SAM" id="MobiDB-lite"/>
    </source>
</evidence>
<dbReference type="InterPro" id="IPR036047">
    <property type="entry name" value="F-box-like_dom_sf"/>
</dbReference>
<dbReference type="OrthoDB" id="6482165at2759"/>
<proteinExistence type="predicted"/>
<evidence type="ECO:0000313" key="2">
    <source>
        <dbReference type="Proteomes" id="UP000221080"/>
    </source>
</evidence>
<dbReference type="Proteomes" id="UP000221080">
    <property type="component" value="Chromosome 15"/>
</dbReference>
<protein>
    <submittedName>
        <fullName evidence="3">F-box only protein 41 isoform X1</fullName>
    </submittedName>
</protein>
<evidence type="ECO:0000313" key="3">
    <source>
        <dbReference type="RefSeq" id="XP_017341808.1"/>
    </source>
</evidence>
<name>A0A2D0SGG6_ICTPU</name>
<dbReference type="PANTHER" id="PTHR15739:SF4">
    <property type="entry name" value="F-BOX ONLY PROTEIN 41"/>
    <property type="match status" value="1"/>
</dbReference>
<dbReference type="InterPro" id="IPR052283">
    <property type="entry name" value="GenomicStab_NeuMorph_Reg"/>
</dbReference>
<dbReference type="SUPFAM" id="SSF52047">
    <property type="entry name" value="RNI-like"/>
    <property type="match status" value="1"/>
</dbReference>
<reference evidence="3" key="2">
    <citation type="submission" date="2025-08" db="UniProtKB">
        <authorList>
            <consortium name="RefSeq"/>
        </authorList>
    </citation>
    <scope>IDENTIFICATION</scope>
    <source>
        <tissue evidence="3">Blood</tissue>
    </source>
</reference>
<dbReference type="Gene3D" id="3.80.10.10">
    <property type="entry name" value="Ribonuclease Inhibitor"/>
    <property type="match status" value="1"/>
</dbReference>
<gene>
    <name evidence="3" type="primary">si:ch73-290k24.5</name>
</gene>
<feature type="region of interest" description="Disordered" evidence="1">
    <location>
        <begin position="230"/>
        <end position="250"/>
    </location>
</feature>
<dbReference type="RefSeq" id="XP_017341808.1">
    <property type="nucleotide sequence ID" value="XM_017486319.3"/>
</dbReference>
<keyword evidence="2" id="KW-1185">Reference proteome</keyword>
<reference evidence="2" key="1">
    <citation type="journal article" date="2016" name="Nat. Commun.">
        <title>The channel catfish genome sequence provides insights into the evolution of scale formation in teleosts.</title>
        <authorList>
            <person name="Liu Z."/>
            <person name="Liu S."/>
            <person name="Yao J."/>
            <person name="Bao L."/>
            <person name="Zhang J."/>
            <person name="Li Y."/>
            <person name="Jiang C."/>
            <person name="Sun L."/>
            <person name="Wang R."/>
            <person name="Zhang Y."/>
            <person name="Zhou T."/>
            <person name="Zeng Q."/>
            <person name="Fu Q."/>
            <person name="Gao S."/>
            <person name="Li N."/>
            <person name="Koren S."/>
            <person name="Jiang Y."/>
            <person name="Zimin A."/>
            <person name="Xu P."/>
            <person name="Phillippy A.M."/>
            <person name="Geng X."/>
            <person name="Song L."/>
            <person name="Sun F."/>
            <person name="Li C."/>
            <person name="Wang X."/>
            <person name="Chen A."/>
            <person name="Jin Y."/>
            <person name="Yuan Z."/>
            <person name="Yang Y."/>
            <person name="Tan S."/>
            <person name="Peatman E."/>
            <person name="Lu J."/>
            <person name="Qin Z."/>
            <person name="Dunham R."/>
            <person name="Li Z."/>
            <person name="Sonstegard T."/>
            <person name="Feng J."/>
            <person name="Danzmann R.G."/>
            <person name="Schroeder S."/>
            <person name="Scheffler B."/>
            <person name="Duke M.V."/>
            <person name="Ballard L."/>
            <person name="Kucuktas H."/>
            <person name="Kaltenboeck L."/>
            <person name="Liu H."/>
            <person name="Armbruster J."/>
            <person name="Xie Y."/>
            <person name="Kirby M.L."/>
            <person name="Tian Y."/>
            <person name="Flanagan M.E."/>
            <person name="Mu W."/>
            <person name="Waldbieser G.C."/>
        </authorList>
    </citation>
    <scope>NUCLEOTIDE SEQUENCE [LARGE SCALE GENOMIC DNA]</scope>
    <source>
        <strain evidence="2">SDA103</strain>
    </source>
</reference>
<dbReference type="PANTHER" id="PTHR15739">
    <property type="entry name" value="ZINC FINGER PROTEIN"/>
    <property type="match status" value="1"/>
</dbReference>
<organism evidence="2 3">
    <name type="scientific">Ictalurus punctatus</name>
    <name type="common">Channel catfish</name>
    <name type="synonym">Silurus punctatus</name>
    <dbReference type="NCBI Taxonomy" id="7998"/>
    <lineage>
        <taxon>Eukaryota</taxon>
        <taxon>Metazoa</taxon>
        <taxon>Chordata</taxon>
        <taxon>Craniata</taxon>
        <taxon>Vertebrata</taxon>
        <taxon>Euteleostomi</taxon>
        <taxon>Actinopterygii</taxon>
        <taxon>Neopterygii</taxon>
        <taxon>Teleostei</taxon>
        <taxon>Ostariophysi</taxon>
        <taxon>Siluriformes</taxon>
        <taxon>Ictaluridae</taxon>
        <taxon>Ictalurus</taxon>
    </lineage>
</organism>
<sequence length="783" mass="88313">MCSEISAWNLPLCGLRIIIETSALPPFYLIGNSQGIHRVNRWDRVVRVKRESLSVFCNCDTPCRHTRMSTAAEQPNHCPDCGELCGFGDVPRNHACQMICLTPRRKSEGALMALPAQIQSSSSLRNTELSQPLHLELLDALSLAPSATSPLAQLLVHQCTPSLLSSSASPSHSPFSRPERALAQMSTPWLARLAMEAGFQQLSLGVQDHVSMRLGSLQDEVKMRSAEMHRARRESERMEKEKQDTEEKVAELEHQVEVSVEMLASLRQELMEREEELNLKQQEVCDLDRFVQETALKEANAKIRLQSFIENLLERAERAERQLQELQELHTPSHTHTYTDTSFTSPDGSYRAARGAFHRRSYSESGISRYCYSRCDHTGSSVHRSGVCEVLCEAQCYQRNPSDMEADSDSWSVYSTESQQHYGTYNRIDNSAFHCHTLCHGNGPDRSVMCSKRMKRRAWLFCVFPYLDTHSLLIAAEVCKDWWIVARHPAVWTRVTLENDRISSKFMVTMAQWCTQTHTLILRHLKPRSRAKKESKDEYLKSTRGCLEEGLEAVLRSAGRSLVSLTISHCPNILTDRTLWLVSCHCRALQILTYRSSSDPVGQEVIWALGAGCRDIASLNIAPLQPCQQPSRFSNRCLQTIGRCWPHLHQVGVGGAGCGLQGLASLVRNCSSVCVLELDHMSEMSQQGAAELCREGLQQLHTLIFRYTPVTAKAILHFHSVCLRLKCIIVLMSSTDYFDDPESEEAKRIFNEMLSSLKALKKRPGLSDILQVRVDQCDILPGS</sequence>
<dbReference type="InterPro" id="IPR032675">
    <property type="entry name" value="LRR_dom_sf"/>
</dbReference>
<dbReference type="KEGG" id="ipu:108275473"/>
<dbReference type="AlphaFoldDB" id="A0A2D0SGG6"/>
<dbReference type="CDD" id="cd22109">
    <property type="entry name" value="F-box_FBXO41"/>
    <property type="match status" value="1"/>
</dbReference>
<dbReference type="SUPFAM" id="SSF81383">
    <property type="entry name" value="F-box domain"/>
    <property type="match status" value="1"/>
</dbReference>